<dbReference type="Proteomes" id="UP000837801">
    <property type="component" value="Unassembled WGS sequence"/>
</dbReference>
<accession>A0A9P0W037</accession>
<evidence type="ECO:0000313" key="1">
    <source>
        <dbReference type="EMBL" id="CAH2355735.1"/>
    </source>
</evidence>
<gene>
    <name evidence="1" type="ORF">CLIB1423_32S00870</name>
</gene>
<organism evidence="1 2">
    <name type="scientific">[Candida] railenensis</name>
    <dbReference type="NCBI Taxonomy" id="45579"/>
    <lineage>
        <taxon>Eukaryota</taxon>
        <taxon>Fungi</taxon>
        <taxon>Dikarya</taxon>
        <taxon>Ascomycota</taxon>
        <taxon>Saccharomycotina</taxon>
        <taxon>Pichiomycetes</taxon>
        <taxon>Debaryomycetaceae</taxon>
        <taxon>Kurtzmaniella</taxon>
    </lineage>
</organism>
<proteinExistence type="predicted"/>
<evidence type="ECO:0000313" key="2">
    <source>
        <dbReference type="Proteomes" id="UP000837801"/>
    </source>
</evidence>
<dbReference type="AlphaFoldDB" id="A0A9P0W037"/>
<sequence>MFQLTDRFVTGVLDAYEPKGNKWQICGKGIVGGKKVKKGDVLVVELCEISSKFSVRMQRILKCGVCDLKATMNWSSKVRINKNEEFTLKFWVSWVGLLNMDQCIATGELRIEEISDINDVLPM</sequence>
<keyword evidence="2" id="KW-1185">Reference proteome</keyword>
<comment type="caution">
    <text evidence="1">The sequence shown here is derived from an EMBL/GenBank/DDBJ whole genome shotgun (WGS) entry which is preliminary data.</text>
</comment>
<protein>
    <submittedName>
        <fullName evidence="1">Uncharacterized protein</fullName>
    </submittedName>
</protein>
<name>A0A9P0W037_9ASCO</name>
<reference evidence="1" key="1">
    <citation type="submission" date="2022-03" db="EMBL/GenBank/DDBJ databases">
        <authorList>
            <person name="Legras J.-L."/>
            <person name="Devillers H."/>
            <person name="Grondin C."/>
        </authorList>
    </citation>
    <scope>NUCLEOTIDE SEQUENCE</scope>
    <source>
        <strain evidence="1">CLIB 1423</strain>
    </source>
</reference>
<dbReference type="EMBL" id="CAKXYY010000032">
    <property type="protein sequence ID" value="CAH2355735.1"/>
    <property type="molecule type" value="Genomic_DNA"/>
</dbReference>